<dbReference type="PANTHER" id="PTHR44086">
    <property type="entry name" value="THIOSULFATE SULFURTRANSFERASE RDL2, MITOCHONDRIAL-RELATED"/>
    <property type="match status" value="1"/>
</dbReference>
<sequence>TREPSELKSTGHIPHAVNIPITSAADSFHISDEEFEDRFGYPRPPKDREVVFYCKAGVRSRAAAGLAREAGWTKVGEYPGSWLDWEGKGGKIER</sequence>
<comment type="caution">
    <text evidence="2">The sequence shown here is derived from an EMBL/GenBank/DDBJ whole genome shotgun (WGS) entry which is preliminary data.</text>
</comment>
<dbReference type="EMBL" id="JANBVO010000071">
    <property type="protein sequence ID" value="KAJ9131171.1"/>
    <property type="molecule type" value="Genomic_DNA"/>
</dbReference>
<dbReference type="Pfam" id="PF00581">
    <property type="entry name" value="Rhodanese"/>
    <property type="match status" value="1"/>
</dbReference>
<dbReference type="GO" id="GO:0004792">
    <property type="term" value="F:thiosulfate-cyanide sulfurtransferase activity"/>
    <property type="evidence" value="ECO:0007669"/>
    <property type="project" value="TreeGrafter"/>
</dbReference>
<protein>
    <recommendedName>
        <fullName evidence="1">Rhodanese domain-containing protein</fullName>
    </recommendedName>
</protein>
<evidence type="ECO:0000313" key="3">
    <source>
        <dbReference type="Proteomes" id="UP001174694"/>
    </source>
</evidence>
<evidence type="ECO:0000259" key="1">
    <source>
        <dbReference type="PROSITE" id="PS50206"/>
    </source>
</evidence>
<gene>
    <name evidence="2" type="ORF">NKR23_g11850</name>
</gene>
<reference evidence="2" key="1">
    <citation type="submission" date="2022-07" db="EMBL/GenBank/DDBJ databases">
        <title>Fungi with potential for degradation of polypropylene.</title>
        <authorList>
            <person name="Gostincar C."/>
        </authorList>
    </citation>
    <scope>NUCLEOTIDE SEQUENCE</scope>
    <source>
        <strain evidence="2">EXF-13308</strain>
    </source>
</reference>
<name>A0AA38RI94_9PEZI</name>
<evidence type="ECO:0000313" key="2">
    <source>
        <dbReference type="EMBL" id="KAJ9131171.1"/>
    </source>
</evidence>
<accession>A0AA38RI94</accession>
<feature type="domain" description="Rhodanese" evidence="1">
    <location>
        <begin position="2"/>
        <end position="94"/>
    </location>
</feature>
<dbReference type="AlphaFoldDB" id="A0AA38RI94"/>
<proteinExistence type="predicted"/>
<dbReference type="PROSITE" id="PS50206">
    <property type="entry name" value="RHODANESE_3"/>
    <property type="match status" value="1"/>
</dbReference>
<dbReference type="PANTHER" id="PTHR44086:SF10">
    <property type="entry name" value="THIOSULFATE SULFURTRANSFERASE_RHODANESE-LIKE DOMAIN-CONTAINING PROTEIN 3"/>
    <property type="match status" value="1"/>
</dbReference>
<dbReference type="CDD" id="cd01519">
    <property type="entry name" value="RHOD_HSP67B2"/>
    <property type="match status" value="1"/>
</dbReference>
<dbReference type="InterPro" id="IPR036873">
    <property type="entry name" value="Rhodanese-like_dom_sf"/>
</dbReference>
<feature type="non-terminal residue" evidence="2">
    <location>
        <position position="1"/>
    </location>
</feature>
<dbReference type="Gene3D" id="3.40.250.10">
    <property type="entry name" value="Rhodanese-like domain"/>
    <property type="match status" value="1"/>
</dbReference>
<organism evidence="2 3">
    <name type="scientific">Pleurostoma richardsiae</name>
    <dbReference type="NCBI Taxonomy" id="41990"/>
    <lineage>
        <taxon>Eukaryota</taxon>
        <taxon>Fungi</taxon>
        <taxon>Dikarya</taxon>
        <taxon>Ascomycota</taxon>
        <taxon>Pezizomycotina</taxon>
        <taxon>Sordariomycetes</taxon>
        <taxon>Sordariomycetidae</taxon>
        <taxon>Calosphaeriales</taxon>
        <taxon>Pleurostomataceae</taxon>
        <taxon>Pleurostoma</taxon>
    </lineage>
</organism>
<dbReference type="GO" id="GO:0005739">
    <property type="term" value="C:mitochondrion"/>
    <property type="evidence" value="ECO:0007669"/>
    <property type="project" value="TreeGrafter"/>
</dbReference>
<dbReference type="SUPFAM" id="SSF52821">
    <property type="entry name" value="Rhodanese/Cell cycle control phosphatase"/>
    <property type="match status" value="1"/>
</dbReference>
<dbReference type="InterPro" id="IPR001763">
    <property type="entry name" value="Rhodanese-like_dom"/>
</dbReference>
<dbReference type="Proteomes" id="UP001174694">
    <property type="component" value="Unassembled WGS sequence"/>
</dbReference>
<dbReference type="SMART" id="SM00450">
    <property type="entry name" value="RHOD"/>
    <property type="match status" value="1"/>
</dbReference>
<keyword evidence="3" id="KW-1185">Reference proteome</keyword>